<protein>
    <submittedName>
        <fullName evidence="1">Uncharacterized protein</fullName>
    </submittedName>
</protein>
<organism evidence="1">
    <name type="scientific">marine sediment metagenome</name>
    <dbReference type="NCBI Taxonomy" id="412755"/>
    <lineage>
        <taxon>unclassified sequences</taxon>
        <taxon>metagenomes</taxon>
        <taxon>ecological metagenomes</taxon>
    </lineage>
</organism>
<gene>
    <name evidence="1" type="ORF">LCGC14_1105040</name>
</gene>
<dbReference type="EMBL" id="LAZR01005005">
    <property type="protein sequence ID" value="KKN03711.1"/>
    <property type="molecule type" value="Genomic_DNA"/>
</dbReference>
<evidence type="ECO:0000313" key="1">
    <source>
        <dbReference type="EMBL" id="KKN03711.1"/>
    </source>
</evidence>
<reference evidence="1" key="1">
    <citation type="journal article" date="2015" name="Nature">
        <title>Complex archaea that bridge the gap between prokaryotes and eukaryotes.</title>
        <authorList>
            <person name="Spang A."/>
            <person name="Saw J.H."/>
            <person name="Jorgensen S.L."/>
            <person name="Zaremba-Niedzwiedzka K."/>
            <person name="Martijn J."/>
            <person name="Lind A.E."/>
            <person name="van Eijk R."/>
            <person name="Schleper C."/>
            <person name="Guy L."/>
            <person name="Ettema T.J."/>
        </authorList>
    </citation>
    <scope>NUCLEOTIDE SEQUENCE</scope>
</reference>
<name>A0A0F9PRI3_9ZZZZ</name>
<sequence>MESVKPKMAIAEPEIKVIPITKGKVSPKPCLELDKDDNTGINILHYALVNATMSEYDKGITICATFPSRRAIVVVENVGKTAGIVRYRNIEFYEFTPEQGWKFKKLYRTSLL</sequence>
<comment type="caution">
    <text evidence="1">The sequence shown here is derived from an EMBL/GenBank/DDBJ whole genome shotgun (WGS) entry which is preliminary data.</text>
</comment>
<dbReference type="AlphaFoldDB" id="A0A0F9PRI3"/>
<proteinExistence type="predicted"/>
<accession>A0A0F9PRI3</accession>